<keyword evidence="3" id="KW-1185">Reference proteome</keyword>
<name>A0A1E1LCE3_9HELO</name>
<reference evidence="3" key="1">
    <citation type="submission" date="2016-03" db="EMBL/GenBank/DDBJ databases">
        <authorList>
            <person name="Ploux O."/>
        </authorList>
    </citation>
    <scope>NUCLEOTIDE SEQUENCE [LARGE SCALE GENOMIC DNA]</scope>
    <source>
        <strain evidence="3">UK7</strain>
    </source>
</reference>
<dbReference type="EMBL" id="FJUW01000045">
    <property type="protein sequence ID" value="CZT08112.1"/>
    <property type="molecule type" value="Genomic_DNA"/>
</dbReference>
<evidence type="ECO:0000313" key="2">
    <source>
        <dbReference type="EMBL" id="CZT08112.1"/>
    </source>
</evidence>
<dbReference type="InterPro" id="IPR045518">
    <property type="entry name" value="2EXR"/>
</dbReference>
<sequence length="304" mass="34488">MEKPAEEQDEVRPEVGPVEKFCVFPKLPVEIQLEIWKYAMLGPQRVVSLEELLLPGSPAVGAAFITVLYGWRILLRIQADSALLQIKVFPFAPNSLYDPGYVFEDTEIPLKIAMELESVDLGTVTFSSDAELCPLLSISRDEALKAFPGCMDLGDGKIIHFNPDQDKVMVIPLTEHRIPAFPGFYRLDSNKPDYQKMFQDVKHLLLSPNNDPCSLAHVRNNTLKFLAPFTALETLSLVSVPMEKIRLPLRLVSLEAYLASTCSILEEIVRVTRRLKHYEQRWPSRLSNVQGDYDTRDWSELKVS</sequence>
<organism evidence="2 3">
    <name type="scientific">Rhynchosporium graminicola</name>
    <dbReference type="NCBI Taxonomy" id="2792576"/>
    <lineage>
        <taxon>Eukaryota</taxon>
        <taxon>Fungi</taxon>
        <taxon>Dikarya</taxon>
        <taxon>Ascomycota</taxon>
        <taxon>Pezizomycotina</taxon>
        <taxon>Leotiomycetes</taxon>
        <taxon>Helotiales</taxon>
        <taxon>Ploettnerulaceae</taxon>
        <taxon>Rhynchosporium</taxon>
    </lineage>
</organism>
<dbReference type="InParanoid" id="A0A1E1LCE3"/>
<comment type="caution">
    <text evidence="2">The sequence shown here is derived from an EMBL/GenBank/DDBJ whole genome shotgun (WGS) entry which is preliminary data.</text>
</comment>
<evidence type="ECO:0000313" key="3">
    <source>
        <dbReference type="Proteomes" id="UP000178129"/>
    </source>
</evidence>
<dbReference type="AlphaFoldDB" id="A0A1E1LCE3"/>
<feature type="domain" description="2EXR" evidence="1">
    <location>
        <begin position="21"/>
        <end position="166"/>
    </location>
</feature>
<gene>
    <name evidence="2" type="ORF">RCO7_09555</name>
</gene>
<evidence type="ECO:0000259" key="1">
    <source>
        <dbReference type="Pfam" id="PF20150"/>
    </source>
</evidence>
<proteinExistence type="predicted"/>
<dbReference type="Proteomes" id="UP000178129">
    <property type="component" value="Unassembled WGS sequence"/>
</dbReference>
<dbReference type="Pfam" id="PF20150">
    <property type="entry name" value="2EXR"/>
    <property type="match status" value="1"/>
</dbReference>
<accession>A0A1E1LCE3</accession>
<protein>
    <recommendedName>
        <fullName evidence="1">2EXR domain-containing protein</fullName>
    </recommendedName>
</protein>